<organism evidence="2 3">
    <name type="scientific">Alternaria burnsii</name>
    <dbReference type="NCBI Taxonomy" id="1187904"/>
    <lineage>
        <taxon>Eukaryota</taxon>
        <taxon>Fungi</taxon>
        <taxon>Dikarya</taxon>
        <taxon>Ascomycota</taxon>
        <taxon>Pezizomycotina</taxon>
        <taxon>Dothideomycetes</taxon>
        <taxon>Pleosporomycetidae</taxon>
        <taxon>Pleosporales</taxon>
        <taxon>Pleosporineae</taxon>
        <taxon>Pleosporaceae</taxon>
        <taxon>Alternaria</taxon>
        <taxon>Alternaria sect. Alternaria</taxon>
    </lineage>
</organism>
<protein>
    <submittedName>
        <fullName evidence="2">Bzip transcription factor protein</fullName>
    </submittedName>
</protein>
<dbReference type="AlphaFoldDB" id="A0A8H7EFK5"/>
<dbReference type="EMBL" id="JAAABM010000004">
    <property type="protein sequence ID" value="KAF7678020.1"/>
    <property type="molecule type" value="Genomic_DNA"/>
</dbReference>
<keyword evidence="3" id="KW-1185">Reference proteome</keyword>
<dbReference type="Proteomes" id="UP000596902">
    <property type="component" value="Unassembled WGS sequence"/>
</dbReference>
<evidence type="ECO:0000313" key="3">
    <source>
        <dbReference type="Proteomes" id="UP000596902"/>
    </source>
</evidence>
<accession>A0A8H7EFK5</accession>
<reference evidence="2" key="1">
    <citation type="submission" date="2020-01" db="EMBL/GenBank/DDBJ databases">
        <authorList>
            <person name="Feng Z.H.Z."/>
        </authorList>
    </citation>
    <scope>NUCLEOTIDE SEQUENCE</scope>
    <source>
        <strain evidence="2">CBS107.38</strain>
    </source>
</reference>
<comment type="caution">
    <text evidence="2">The sequence shown here is derived from an EMBL/GenBank/DDBJ whole genome shotgun (WGS) entry which is preliminary data.</text>
</comment>
<evidence type="ECO:0000313" key="2">
    <source>
        <dbReference type="EMBL" id="KAF7678020.1"/>
    </source>
</evidence>
<feature type="region of interest" description="Disordered" evidence="1">
    <location>
        <begin position="222"/>
        <end position="241"/>
    </location>
</feature>
<feature type="non-terminal residue" evidence="2">
    <location>
        <position position="1"/>
    </location>
</feature>
<feature type="region of interest" description="Disordered" evidence="1">
    <location>
        <begin position="16"/>
        <end position="36"/>
    </location>
</feature>
<reference evidence="2" key="2">
    <citation type="submission" date="2020-08" db="EMBL/GenBank/DDBJ databases">
        <title>Draft Genome Sequence of Cumin Blight Pathogen Alternaria burnsii.</title>
        <authorList>
            <person name="Feng Z."/>
        </authorList>
    </citation>
    <scope>NUCLEOTIDE SEQUENCE</scope>
    <source>
        <strain evidence="2">CBS107.38</strain>
    </source>
</reference>
<evidence type="ECO:0000256" key="1">
    <source>
        <dbReference type="SAM" id="MobiDB-lite"/>
    </source>
</evidence>
<sequence length="388" mass="44360">MQKFTETAESRCKNAYGGDAARPIFGRQAGTKKDESVYDGWENGKELGTRQLTAVPTFSKKQAPVEKRRRELLSGLTSHTKERLKQDYATSGLGTNDARVGIPSCVSKIKRHHSDAENSMDEDEEIRSTKRRRKSQKPSHHSTPPGIDTNAFDDGLDFGDTNTFKSYNLNLFSEASNAVRQENVLNPFLQTPAYHVQRSPQDQHYGSHQHQAAMAPATNIQVHSNEKSGDPSSRVIHNRPFSSASKPYLDDLKYTISEDCTMDSPQRRKAYLIALQHPKSRVVRIEQPRSRSLRPGPLDGKKQIEELEEEKKQWMEKICQMQDDFAAMRIEYDALVAEKENWHRESMEMHHMVNQLQFDKEELVRNHTLETGELRKKVSVLTERLEAA</sequence>
<dbReference type="GeneID" id="62201626"/>
<feature type="compositionally biased region" description="Basic residues" evidence="1">
    <location>
        <begin position="129"/>
        <end position="140"/>
    </location>
</feature>
<feature type="region of interest" description="Disordered" evidence="1">
    <location>
        <begin position="110"/>
        <end position="154"/>
    </location>
</feature>
<dbReference type="RefSeq" id="XP_038788155.1">
    <property type="nucleotide sequence ID" value="XM_038928448.1"/>
</dbReference>
<name>A0A8H7EFK5_9PLEO</name>
<proteinExistence type="predicted"/>
<gene>
    <name evidence="2" type="ORF">GT037_003401</name>
</gene>